<sequence length="379" mass="41001">MGLLSMVLGVVLIAALGWKLHQLAGSPHDRPLRAVTSCLACAAVAFPFGLPFGAAWLDGLTVPGTAKLLQNVLLLCTVYFLMCFYLYSAADLEQGSRRARWELVPLVAVIVVISVAMYSTPTELRGLSYGTADMTITSVATFYFVAGCYLIYALVAALYWTLRRASATRPPVSVGLRLAAAGMAGMSLGATVRGVVVVIRWLGGRVPPILPEAAAGLLAVAIPLFVVGIAYPAAAMRLAALRVWWQHRRIYHRLRPLWMILQSAYPEFVLGRVPAGRWRDAVSLRGVHRRYYRRVIECRDGLVRISPYLEQVRAEAGVEPASPAELAALLREALRAQAEGRPVGEHATPVAVPVDGGGGLDADVRELVTLAEALQRKPT</sequence>
<dbReference type="STRING" id="587909.SAMN05421810_109107"/>
<dbReference type="Proteomes" id="UP000198727">
    <property type="component" value="Unassembled WGS sequence"/>
</dbReference>
<evidence type="ECO:0000259" key="2">
    <source>
        <dbReference type="Pfam" id="PF20182"/>
    </source>
</evidence>
<feature type="transmembrane region" description="Helical" evidence="1">
    <location>
        <begin position="214"/>
        <end position="245"/>
    </location>
</feature>
<feature type="transmembrane region" description="Helical" evidence="1">
    <location>
        <begin position="6"/>
        <end position="22"/>
    </location>
</feature>
<dbReference type="InterPro" id="IPR050039">
    <property type="entry name" value="MAB_1171c-like"/>
</dbReference>
<keyword evidence="1" id="KW-0812">Transmembrane</keyword>
<feature type="transmembrane region" description="Helical" evidence="1">
    <location>
        <begin position="68"/>
        <end position="87"/>
    </location>
</feature>
<feature type="domain" description="DUF6545" evidence="2">
    <location>
        <begin position="244"/>
        <end position="375"/>
    </location>
</feature>
<dbReference type="RefSeq" id="WP_092534137.1">
    <property type="nucleotide sequence ID" value="NZ_FOWW01000009.1"/>
</dbReference>
<organism evidence="3 4">
    <name type="scientific">Amycolatopsis arida</name>
    <dbReference type="NCBI Taxonomy" id="587909"/>
    <lineage>
        <taxon>Bacteria</taxon>
        <taxon>Bacillati</taxon>
        <taxon>Actinomycetota</taxon>
        <taxon>Actinomycetes</taxon>
        <taxon>Pseudonocardiales</taxon>
        <taxon>Pseudonocardiaceae</taxon>
        <taxon>Amycolatopsis</taxon>
    </lineage>
</organism>
<dbReference type="OrthoDB" id="3675041at2"/>
<dbReference type="EMBL" id="FOWW01000009">
    <property type="protein sequence ID" value="SFQ54847.1"/>
    <property type="molecule type" value="Genomic_DNA"/>
</dbReference>
<feature type="transmembrane region" description="Helical" evidence="1">
    <location>
        <begin position="174"/>
        <end position="202"/>
    </location>
</feature>
<name>A0A1I5ZFC8_9PSEU</name>
<evidence type="ECO:0000256" key="1">
    <source>
        <dbReference type="SAM" id="Phobius"/>
    </source>
</evidence>
<feature type="transmembrane region" description="Helical" evidence="1">
    <location>
        <begin position="34"/>
        <end position="56"/>
    </location>
</feature>
<keyword evidence="4" id="KW-1185">Reference proteome</keyword>
<evidence type="ECO:0000313" key="4">
    <source>
        <dbReference type="Proteomes" id="UP000198727"/>
    </source>
</evidence>
<keyword evidence="1" id="KW-0472">Membrane</keyword>
<dbReference type="InterPro" id="IPR046675">
    <property type="entry name" value="DUF6545"/>
</dbReference>
<evidence type="ECO:0000313" key="3">
    <source>
        <dbReference type="EMBL" id="SFQ54847.1"/>
    </source>
</evidence>
<accession>A0A1I5ZFC8</accession>
<reference evidence="4" key="1">
    <citation type="submission" date="2016-10" db="EMBL/GenBank/DDBJ databases">
        <authorList>
            <person name="Varghese N."/>
            <person name="Submissions S."/>
        </authorList>
    </citation>
    <scope>NUCLEOTIDE SEQUENCE [LARGE SCALE GENOMIC DNA]</scope>
    <source>
        <strain evidence="4">CGMCC 4.5579</strain>
    </source>
</reference>
<dbReference type="AlphaFoldDB" id="A0A1I5ZFC8"/>
<feature type="transmembrane region" description="Helical" evidence="1">
    <location>
        <begin position="99"/>
        <end position="120"/>
    </location>
</feature>
<feature type="transmembrane region" description="Helical" evidence="1">
    <location>
        <begin position="140"/>
        <end position="162"/>
    </location>
</feature>
<protein>
    <recommendedName>
        <fullName evidence="2">DUF6545 domain-containing protein</fullName>
    </recommendedName>
</protein>
<gene>
    <name evidence="3" type="ORF">SAMN05421810_109107</name>
</gene>
<dbReference type="NCBIfam" id="NF042915">
    <property type="entry name" value="MAB_1171c_fam"/>
    <property type="match status" value="1"/>
</dbReference>
<keyword evidence="1" id="KW-1133">Transmembrane helix</keyword>
<dbReference type="Pfam" id="PF20182">
    <property type="entry name" value="DUF6545"/>
    <property type="match status" value="1"/>
</dbReference>
<proteinExistence type="predicted"/>